<proteinExistence type="predicted"/>
<dbReference type="EMBL" id="GBHO01030297">
    <property type="protein sequence ID" value="JAG13307.1"/>
    <property type="molecule type" value="Transcribed_RNA"/>
</dbReference>
<feature type="compositionally biased region" description="Polar residues" evidence="1">
    <location>
        <begin position="718"/>
        <end position="727"/>
    </location>
</feature>
<dbReference type="EMBL" id="GBRD01000989">
    <property type="protein sequence ID" value="JAG64832.1"/>
    <property type="molecule type" value="Transcribed_RNA"/>
</dbReference>
<feature type="region of interest" description="Disordered" evidence="1">
    <location>
        <begin position="184"/>
        <end position="262"/>
    </location>
</feature>
<feature type="compositionally biased region" description="Basic and acidic residues" evidence="1">
    <location>
        <begin position="685"/>
        <end position="696"/>
    </location>
</feature>
<reference evidence="2" key="1">
    <citation type="journal article" date="2014" name="PLoS ONE">
        <title>Transcriptome-Based Identification of ABC Transporters in the Western Tarnished Plant Bug Lygus hesperus.</title>
        <authorList>
            <person name="Hull J.J."/>
            <person name="Chaney K."/>
            <person name="Geib S.M."/>
            <person name="Fabrick J.A."/>
            <person name="Brent C.S."/>
            <person name="Walsh D."/>
            <person name="Lavine L.C."/>
        </authorList>
    </citation>
    <scope>NUCLEOTIDE SEQUENCE</scope>
</reference>
<accession>A0A0A9WXV9</accession>
<feature type="compositionally biased region" description="Basic and acidic residues" evidence="1">
    <location>
        <begin position="707"/>
        <end position="717"/>
    </location>
</feature>
<dbReference type="AlphaFoldDB" id="A0A0A9WXV9"/>
<sequence length="801" mass="86803">MDSSDNWIAEGLIEENRRKSVPGLHPGLNDLIRVLGKQAHCVSRTLILCEPHIPTRVRKTKFHKHCSPTKKNKSDSGISSKAALWTPIRPQNYYYDCFNYTNYPERETDYQDIELKYNAMKEKPLHYEPPKCDEKKIRRSLESPDVKHKKYKDYMQPQKTKKPVIGVDDLEFSTTSLAPKLLTSSEEVQQKDQQVVQVFSSQETEETVTTDGSAGESSDESSVKVKFQSDSTESSDESRSKIKRKPTGWVGPGGGLKTPESVPCSELLDLQNLIRKSDRENFERMQQMLLLMKELSAKDFCRATCDQTLDKTGYGKGNVTPSGEHLSEKSQISAPKSVTTPQSSEGKLNQNASRDHLTDSSTSSVQSSSGKDLSSERSKSSNKVLESSSESSFEHHPIPYLHDTEEETSSSDVEDRPTTSESSFGKPGIGPVSSESGEKIKSEQSVAATRSDASQNMKATDSSRSFKSEHSGGQMNATDSSPSMKSKHSSAKSSDSVRDRSKQSHPENGQNNVVLTVCDSPMTVHELVEVSNIITDILVLETVKELIKVGKYCPPSWREGASSPSMISASTSGPPFEVIKEALPKPVRPDSSLREQSNTKSVSLPSPSLLESYKASKGSSSAISPGSLGSKSSAKPELIRDEEEPKFEAMKSEISGAGSLRSMGSKKSGDAKSVISSMKSVGEISKAESIKPKTGDDISGVGSQESDESKKEGDDKSGMSSMKSVGETSKVESIKSKTGGDISGVGSPISEGSKKEGIDKLGMGSMKSMGEISKEETIKSKIGGDVSGVGSLKSEGSKKEV</sequence>
<evidence type="ECO:0000256" key="1">
    <source>
        <dbReference type="SAM" id="MobiDB-lite"/>
    </source>
</evidence>
<evidence type="ECO:0000313" key="2">
    <source>
        <dbReference type="EMBL" id="JAG13307.1"/>
    </source>
</evidence>
<feature type="compositionally biased region" description="Low complexity" evidence="1">
    <location>
        <begin position="603"/>
        <end position="635"/>
    </location>
</feature>
<feature type="region of interest" description="Disordered" evidence="1">
    <location>
        <begin position="311"/>
        <end position="514"/>
    </location>
</feature>
<feature type="compositionally biased region" description="Low complexity" evidence="1">
    <location>
        <begin position="381"/>
        <end position="391"/>
    </location>
</feature>
<feature type="compositionally biased region" description="Low complexity" evidence="1">
    <location>
        <begin position="184"/>
        <end position="202"/>
    </location>
</feature>
<reference evidence="3" key="3">
    <citation type="submission" date="2014-09" db="EMBL/GenBank/DDBJ databases">
        <authorList>
            <person name="Magalhaes I.L.F."/>
            <person name="Oliveira U."/>
            <person name="Santos F.R."/>
            <person name="Vidigal T.H.D.A."/>
            <person name="Brescovit A.D."/>
            <person name="Santos A.J."/>
        </authorList>
    </citation>
    <scope>NUCLEOTIDE SEQUENCE</scope>
</reference>
<feature type="compositionally biased region" description="Basic and acidic residues" evidence="1">
    <location>
        <begin position="495"/>
        <end position="505"/>
    </location>
</feature>
<gene>
    <name evidence="2" type="ORF">CM83_7938</name>
</gene>
<organism evidence="2">
    <name type="scientific">Lygus hesperus</name>
    <name type="common">Western plant bug</name>
    <dbReference type="NCBI Taxonomy" id="30085"/>
    <lineage>
        <taxon>Eukaryota</taxon>
        <taxon>Metazoa</taxon>
        <taxon>Ecdysozoa</taxon>
        <taxon>Arthropoda</taxon>
        <taxon>Hexapoda</taxon>
        <taxon>Insecta</taxon>
        <taxon>Pterygota</taxon>
        <taxon>Neoptera</taxon>
        <taxon>Paraneoptera</taxon>
        <taxon>Hemiptera</taxon>
        <taxon>Heteroptera</taxon>
        <taxon>Panheteroptera</taxon>
        <taxon>Cimicomorpha</taxon>
        <taxon>Miridae</taxon>
        <taxon>Mirini</taxon>
        <taxon>Lygus</taxon>
    </lineage>
</organism>
<name>A0A0A9WXV9_LYGHE</name>
<feature type="compositionally biased region" description="Polar residues" evidence="1">
    <location>
        <begin position="329"/>
        <end position="352"/>
    </location>
</feature>
<reference evidence="2" key="2">
    <citation type="submission" date="2014-07" db="EMBL/GenBank/DDBJ databases">
        <authorList>
            <person name="Hull J."/>
        </authorList>
    </citation>
    <scope>NUCLEOTIDE SEQUENCE</scope>
</reference>
<protein>
    <submittedName>
        <fullName evidence="2">Uncharacterized protein</fullName>
    </submittedName>
</protein>
<evidence type="ECO:0000313" key="3">
    <source>
        <dbReference type="EMBL" id="JAG64832.1"/>
    </source>
</evidence>
<feature type="region of interest" description="Disordered" evidence="1">
    <location>
        <begin position="586"/>
        <end position="801"/>
    </location>
</feature>
<feature type="compositionally biased region" description="Low complexity" evidence="1">
    <location>
        <begin position="360"/>
        <end position="369"/>
    </location>
</feature>
<feature type="compositionally biased region" description="Polar residues" evidence="1">
    <location>
        <begin position="443"/>
        <end position="463"/>
    </location>
</feature>